<protein>
    <recommendedName>
        <fullName evidence="5">Capsular polysaccharide biosynthesis protein</fullName>
    </recommendedName>
</protein>
<keyword evidence="2" id="KW-0472">Membrane</keyword>
<name>A0A239P8L3_9ACTN</name>
<proteinExistence type="predicted"/>
<reference evidence="3 4" key="1">
    <citation type="submission" date="2017-06" db="EMBL/GenBank/DDBJ databases">
        <authorList>
            <person name="Kim H.J."/>
            <person name="Triplett B.A."/>
        </authorList>
    </citation>
    <scope>NUCLEOTIDE SEQUENCE [LARGE SCALE GENOMIC DNA]</scope>
    <source>
        <strain evidence="3 4">CGMCC 4.2132</strain>
    </source>
</reference>
<feature type="compositionally biased region" description="Basic and acidic residues" evidence="1">
    <location>
        <begin position="218"/>
        <end position="227"/>
    </location>
</feature>
<dbReference type="AlphaFoldDB" id="A0A239P8L3"/>
<evidence type="ECO:0000313" key="4">
    <source>
        <dbReference type="Proteomes" id="UP000198282"/>
    </source>
</evidence>
<gene>
    <name evidence="3" type="ORF">SAMN05216276_109926</name>
</gene>
<feature type="region of interest" description="Disordered" evidence="1">
    <location>
        <begin position="214"/>
        <end position="239"/>
    </location>
</feature>
<accession>A0A239P8L3</accession>
<keyword evidence="2" id="KW-0812">Transmembrane</keyword>
<evidence type="ECO:0000313" key="3">
    <source>
        <dbReference type="EMBL" id="SNT63312.1"/>
    </source>
</evidence>
<dbReference type="EMBL" id="FZOD01000099">
    <property type="protein sequence ID" value="SNT63312.1"/>
    <property type="molecule type" value="Genomic_DNA"/>
</dbReference>
<feature type="transmembrane region" description="Helical" evidence="2">
    <location>
        <begin position="14"/>
        <end position="35"/>
    </location>
</feature>
<keyword evidence="2" id="KW-1133">Transmembrane helix</keyword>
<evidence type="ECO:0008006" key="5">
    <source>
        <dbReference type="Google" id="ProtNLM"/>
    </source>
</evidence>
<evidence type="ECO:0000256" key="1">
    <source>
        <dbReference type="SAM" id="MobiDB-lite"/>
    </source>
</evidence>
<dbReference type="Proteomes" id="UP000198282">
    <property type="component" value="Unassembled WGS sequence"/>
</dbReference>
<organism evidence="3 4">
    <name type="scientific">Streptosporangium subroseum</name>
    <dbReference type="NCBI Taxonomy" id="106412"/>
    <lineage>
        <taxon>Bacteria</taxon>
        <taxon>Bacillati</taxon>
        <taxon>Actinomycetota</taxon>
        <taxon>Actinomycetes</taxon>
        <taxon>Streptosporangiales</taxon>
        <taxon>Streptosporangiaceae</taxon>
        <taxon>Streptosporangium</taxon>
    </lineage>
</organism>
<keyword evidence="4" id="KW-1185">Reference proteome</keyword>
<sequence>MDFWGTVLVLIRRWYIALPMLLLGLGGAAMAYLTIPPTYISNGVIVLSIPTTGGTVPPDPKLPNPITNPLLNFDYGLNMTASILIQAMGSPEMTAELGVLPGDPTSYKVTNGSTNPESMASSPFVFVEGESDSAEGARQMVAKVLARTKQELVQRQTKVGAPRQTFLTAIEVVEPTTPQPQLGSKARGAAAAAGVGALLSLWSTFAVESYLVARQRRKESEPDRPSSEPRGAQPLGAMR</sequence>
<evidence type="ECO:0000256" key="2">
    <source>
        <dbReference type="SAM" id="Phobius"/>
    </source>
</evidence>